<dbReference type="Proteomes" id="UP000061010">
    <property type="component" value="Chromosome"/>
</dbReference>
<name>A0A0S1B3R8_9GAMM</name>
<protein>
    <submittedName>
        <fullName evidence="2">Side tail phage protein</fullName>
    </submittedName>
</protein>
<sequence length="177" mass="19192">MDNYFTLITAKGREKLAASLIPGGRPFTVSAIAYGDGGGAPVVPVDNRAGLVGEVHRRPVNSLEPDPENPGWVFARGVLPPEVGGWVIREVSLWDDDGDMVAYGNYPDTRKPVLAAGSAKELITDVYIEVGAAANVILQINPSLVTATQAWVQQQLALALQKHERDNRARRHFLNQI</sequence>
<proteinExistence type="predicted"/>
<accession>A0A0S1B3R8</accession>
<dbReference type="EMBL" id="CP012900">
    <property type="protein sequence ID" value="ALJ29735.1"/>
    <property type="molecule type" value="Genomic_DNA"/>
</dbReference>
<dbReference type="InterPro" id="IPR051934">
    <property type="entry name" value="Phage_Tail_Fiber_Structural"/>
</dbReference>
<dbReference type="KEGG" id="sacz:AOT14_33950"/>
<dbReference type="PANTHER" id="PTHR35191:SF1">
    <property type="entry name" value="PROPHAGE SIDE TAIL FIBER PROTEIN HOMOLOG STFQ-RELATED"/>
    <property type="match status" value="1"/>
</dbReference>
<organism evidence="2 3">
    <name type="scientific">Stenotrophomonas acidaminiphila</name>
    <dbReference type="NCBI Taxonomy" id="128780"/>
    <lineage>
        <taxon>Bacteria</taxon>
        <taxon>Pseudomonadati</taxon>
        <taxon>Pseudomonadota</taxon>
        <taxon>Gammaproteobacteria</taxon>
        <taxon>Lysobacterales</taxon>
        <taxon>Lysobacteraceae</taxon>
        <taxon>Stenotrophomonas</taxon>
    </lineage>
</organism>
<feature type="domain" description="Phage tail fibre protein N-terminal" evidence="1">
    <location>
        <begin position="1"/>
        <end position="149"/>
    </location>
</feature>
<reference evidence="2 3" key="1">
    <citation type="journal article" date="2015" name="Genome Announc.">
        <title>Complete Genome Sequencing of Stenotrophomonas acidaminiphila ZAC14D2_NAIMI4_2, a Multidrug-Resistant Strain Isolated from Sediments of a Polluted River in Mexico, Uncovers New Antibiotic Resistance Genes and a Novel Class-II Lasso Peptide Biosynthesis Gene Cluster.</title>
        <authorList>
            <person name="Vinuesa P."/>
            <person name="Ochoa-Sanchez L.E."/>
        </authorList>
    </citation>
    <scope>NUCLEOTIDE SEQUENCE [LARGE SCALE GENOMIC DNA]</scope>
    <source>
        <strain evidence="2 3">ZAC14D2_NAIMI4_2</strain>
    </source>
</reference>
<gene>
    <name evidence="2" type="ORF">AOT14_33950</name>
</gene>
<evidence type="ECO:0000313" key="2">
    <source>
        <dbReference type="EMBL" id="ALJ29735.1"/>
    </source>
</evidence>
<dbReference type="PATRIC" id="fig|128780.6.peg.3438"/>
<dbReference type="AlphaFoldDB" id="A0A0S1B3R8"/>
<dbReference type="InterPro" id="IPR022225">
    <property type="entry name" value="Phage_tail_fibre_N"/>
</dbReference>
<dbReference type="PANTHER" id="PTHR35191">
    <property type="entry name" value="PROPHAGE SIDE TAIL FIBER PROTEIN HOMOLOG STFQ-RELATED"/>
    <property type="match status" value="1"/>
</dbReference>
<dbReference type="Pfam" id="PF12571">
    <property type="entry name" value="Phage_tail_fib"/>
    <property type="match status" value="1"/>
</dbReference>
<evidence type="ECO:0000313" key="3">
    <source>
        <dbReference type="Proteomes" id="UP000061010"/>
    </source>
</evidence>
<keyword evidence="3" id="KW-1185">Reference proteome</keyword>
<evidence type="ECO:0000259" key="1">
    <source>
        <dbReference type="Pfam" id="PF12571"/>
    </source>
</evidence>